<comment type="caution">
    <text evidence="2">The sequence shown here is derived from an EMBL/GenBank/DDBJ whole genome shotgun (WGS) entry which is preliminary data.</text>
</comment>
<reference evidence="2" key="1">
    <citation type="journal article" date="2020" name="mSystems">
        <title>Genome- and Community-Level Interaction Insights into Carbon Utilization and Element Cycling Functions of Hydrothermarchaeota in Hydrothermal Sediment.</title>
        <authorList>
            <person name="Zhou Z."/>
            <person name="Liu Y."/>
            <person name="Xu W."/>
            <person name="Pan J."/>
            <person name="Luo Z.H."/>
            <person name="Li M."/>
        </authorList>
    </citation>
    <scope>NUCLEOTIDE SEQUENCE [LARGE SCALE GENOMIC DNA]</scope>
    <source>
        <strain evidence="2">SpSt-418</strain>
    </source>
</reference>
<dbReference type="PANTHER" id="PTHR36434">
    <property type="entry name" value="MEMBRANE PROTEASE YUGP-RELATED"/>
    <property type="match status" value="1"/>
</dbReference>
<dbReference type="Pfam" id="PF04298">
    <property type="entry name" value="Zn_peptidase_2"/>
    <property type="match status" value="1"/>
</dbReference>
<dbReference type="PANTHER" id="PTHR36434:SF1">
    <property type="entry name" value="MEMBRANE PROTEASE YUGP-RELATED"/>
    <property type="match status" value="1"/>
</dbReference>
<accession>A0A7C3KEU7</accession>
<dbReference type="EMBL" id="DSRU01000093">
    <property type="protein sequence ID" value="HFM97562.1"/>
    <property type="molecule type" value="Genomic_DNA"/>
</dbReference>
<protein>
    <submittedName>
        <fullName evidence="2">Zinc metallopeptidase</fullName>
    </submittedName>
</protein>
<evidence type="ECO:0000256" key="1">
    <source>
        <dbReference type="SAM" id="Phobius"/>
    </source>
</evidence>
<dbReference type="AlphaFoldDB" id="A0A7C3KEU7"/>
<feature type="transmembrane region" description="Helical" evidence="1">
    <location>
        <begin position="141"/>
        <end position="165"/>
    </location>
</feature>
<keyword evidence="1" id="KW-0812">Transmembrane</keyword>
<keyword evidence="1" id="KW-1133">Transmembrane helix</keyword>
<name>A0A7C3KEU7_9CYAN</name>
<gene>
    <name evidence="2" type="ORF">ENR64_07300</name>
</gene>
<organism evidence="2">
    <name type="scientific">Oscillatoriales cyanobacterium SpSt-418</name>
    <dbReference type="NCBI Taxonomy" id="2282169"/>
    <lineage>
        <taxon>Bacteria</taxon>
        <taxon>Bacillati</taxon>
        <taxon>Cyanobacteriota</taxon>
        <taxon>Cyanophyceae</taxon>
        <taxon>Oscillatoriophycideae</taxon>
        <taxon>Oscillatoriales</taxon>
    </lineage>
</organism>
<sequence length="231" mass="25142">MFFIDPYYLLFIAIPALVISAFTQMYLKSTFAKWSRVPNTEGMTGMEVANTLFSRTSLNPIPLERAGGNLTDHYDPGANVVRLSDPIATQPSIAAMAVAAHELGHVQQYQTGSGLIAMRSALLPALQFTPTISYISFTLGLLFNMAGLIWVGILFFGFMVLFSLLTLPVEFDASRRGLTLLKQAGLTDTAEEVAGARAVLTAAALTYIGAAITSVLQLLYYVSLARRSERY</sequence>
<evidence type="ECO:0000313" key="2">
    <source>
        <dbReference type="EMBL" id="HFM97562.1"/>
    </source>
</evidence>
<feature type="transmembrane region" description="Helical" evidence="1">
    <location>
        <begin position="6"/>
        <end position="27"/>
    </location>
</feature>
<proteinExistence type="predicted"/>
<feature type="transmembrane region" description="Helical" evidence="1">
    <location>
        <begin position="198"/>
        <end position="222"/>
    </location>
</feature>
<dbReference type="InterPro" id="IPR007395">
    <property type="entry name" value="Zn_peptidase_2"/>
</dbReference>
<keyword evidence="1" id="KW-0472">Membrane</keyword>